<dbReference type="EMBL" id="WIXP02000001">
    <property type="protein sequence ID" value="KAF6216967.1"/>
    <property type="molecule type" value="Genomic_DNA"/>
</dbReference>
<comment type="caution">
    <text evidence="1">The sequence shown here is derived from an EMBL/GenBank/DDBJ whole genome shotgun (WGS) entry which is preliminary data.</text>
</comment>
<keyword evidence="2" id="KW-1185">Reference proteome</keyword>
<evidence type="ECO:0008006" key="3">
    <source>
        <dbReference type="Google" id="ProtNLM"/>
    </source>
</evidence>
<sequence>MSIPAADYRHYHQVRIGALPTWVRTGRGSTVDKSCRACAELAETPAHVVQMCLRTHGGRVLRHDAVVELLAARLRNKGWIVEKEHLYQLDSEALKPDLVAVRPEGACVIIDAQVVSAAQGLRGAFRAKVRKYERADLLEAVGARHLVNPEAVEVVACTISWRGVWCCSSVEEQRDSRASKVESYPEDKAMALLRSCSGRGAQ</sequence>
<reference evidence="1" key="1">
    <citation type="journal article" date="2021" name="Mol. Ecol. Resour.">
        <title>Apolygus lucorum genome provides insights into omnivorousness and mesophyll feeding.</title>
        <authorList>
            <person name="Liu Y."/>
            <person name="Liu H."/>
            <person name="Wang H."/>
            <person name="Huang T."/>
            <person name="Liu B."/>
            <person name="Yang B."/>
            <person name="Yin L."/>
            <person name="Li B."/>
            <person name="Zhang Y."/>
            <person name="Zhang S."/>
            <person name="Jiang F."/>
            <person name="Zhang X."/>
            <person name="Ren Y."/>
            <person name="Wang B."/>
            <person name="Wang S."/>
            <person name="Lu Y."/>
            <person name="Wu K."/>
            <person name="Fan W."/>
            <person name="Wang G."/>
        </authorList>
    </citation>
    <scope>NUCLEOTIDE SEQUENCE</scope>
    <source>
        <strain evidence="1">12Hb</strain>
    </source>
</reference>
<organism evidence="1 2">
    <name type="scientific">Apolygus lucorum</name>
    <name type="common">Small green plant bug</name>
    <name type="synonym">Lygocoris lucorum</name>
    <dbReference type="NCBI Taxonomy" id="248454"/>
    <lineage>
        <taxon>Eukaryota</taxon>
        <taxon>Metazoa</taxon>
        <taxon>Ecdysozoa</taxon>
        <taxon>Arthropoda</taxon>
        <taxon>Hexapoda</taxon>
        <taxon>Insecta</taxon>
        <taxon>Pterygota</taxon>
        <taxon>Neoptera</taxon>
        <taxon>Paraneoptera</taxon>
        <taxon>Hemiptera</taxon>
        <taxon>Heteroptera</taxon>
        <taxon>Panheteroptera</taxon>
        <taxon>Cimicomorpha</taxon>
        <taxon>Miridae</taxon>
        <taxon>Mirini</taxon>
        <taxon>Apolygus</taxon>
    </lineage>
</organism>
<dbReference type="AlphaFoldDB" id="A0A6A4ISC1"/>
<dbReference type="OrthoDB" id="8195432at2759"/>
<protein>
    <recommendedName>
        <fullName evidence="3">Reverse transcriptase zinc-binding domain-containing protein</fullName>
    </recommendedName>
</protein>
<evidence type="ECO:0000313" key="2">
    <source>
        <dbReference type="Proteomes" id="UP000466442"/>
    </source>
</evidence>
<evidence type="ECO:0000313" key="1">
    <source>
        <dbReference type="EMBL" id="KAF6216967.1"/>
    </source>
</evidence>
<dbReference type="Proteomes" id="UP000466442">
    <property type="component" value="Linkage Group LG1"/>
</dbReference>
<gene>
    <name evidence="1" type="ORF">GE061_001318</name>
</gene>
<name>A0A6A4ISC1_APOLU</name>
<proteinExistence type="predicted"/>
<accession>A0A6A4ISC1</accession>